<keyword evidence="4 5" id="KW-0472">Membrane</keyword>
<dbReference type="Pfam" id="PF07690">
    <property type="entry name" value="MFS_1"/>
    <property type="match status" value="1"/>
</dbReference>
<dbReference type="InterPro" id="IPR036259">
    <property type="entry name" value="MFS_trans_sf"/>
</dbReference>
<evidence type="ECO:0000256" key="2">
    <source>
        <dbReference type="ARBA" id="ARBA00022692"/>
    </source>
</evidence>
<gene>
    <name evidence="6" type="ORF">EPUS_07909</name>
</gene>
<feature type="transmembrane region" description="Helical" evidence="5">
    <location>
        <begin position="199"/>
        <end position="219"/>
    </location>
</feature>
<dbReference type="Proteomes" id="UP000019373">
    <property type="component" value="Unassembled WGS sequence"/>
</dbReference>
<dbReference type="Gene3D" id="1.20.1250.20">
    <property type="entry name" value="MFS general substrate transporter like domains"/>
    <property type="match status" value="1"/>
</dbReference>
<proteinExistence type="predicted"/>
<dbReference type="HOGENOM" id="CLU_008455_11_1_1"/>
<dbReference type="InterPro" id="IPR011701">
    <property type="entry name" value="MFS"/>
</dbReference>
<name>U1G540_ENDPU</name>
<accession>U1G540</accession>
<dbReference type="GO" id="GO:1990961">
    <property type="term" value="P:xenobiotic detoxification by transmembrane export across the plasma membrane"/>
    <property type="evidence" value="ECO:0007669"/>
    <property type="project" value="TreeGrafter"/>
</dbReference>
<feature type="transmembrane region" description="Helical" evidence="5">
    <location>
        <begin position="268"/>
        <end position="287"/>
    </location>
</feature>
<dbReference type="AlphaFoldDB" id="U1G540"/>
<evidence type="ECO:0008006" key="8">
    <source>
        <dbReference type="Google" id="ProtNLM"/>
    </source>
</evidence>
<dbReference type="GO" id="GO:0005886">
    <property type="term" value="C:plasma membrane"/>
    <property type="evidence" value="ECO:0007669"/>
    <property type="project" value="TreeGrafter"/>
</dbReference>
<feature type="transmembrane region" description="Helical" evidence="5">
    <location>
        <begin position="362"/>
        <end position="387"/>
    </location>
</feature>
<dbReference type="OMA" id="WYLEPDI"/>
<keyword evidence="3 5" id="KW-1133">Transmembrane helix</keyword>
<feature type="transmembrane region" description="Helical" evidence="5">
    <location>
        <begin position="326"/>
        <end position="350"/>
    </location>
</feature>
<keyword evidence="2 5" id="KW-0812">Transmembrane</keyword>
<dbReference type="GO" id="GO:0015244">
    <property type="term" value="F:fluconazole transmembrane transporter activity"/>
    <property type="evidence" value="ECO:0007669"/>
    <property type="project" value="TreeGrafter"/>
</dbReference>
<dbReference type="RefSeq" id="XP_007801887.1">
    <property type="nucleotide sequence ID" value="XM_007803696.1"/>
</dbReference>
<feature type="transmembrane region" description="Helical" evidence="5">
    <location>
        <begin position="611"/>
        <end position="629"/>
    </location>
</feature>
<dbReference type="SUPFAM" id="SSF103473">
    <property type="entry name" value="MFS general substrate transporter"/>
    <property type="match status" value="1"/>
</dbReference>
<feature type="transmembrane region" description="Helical" evidence="5">
    <location>
        <begin position="474"/>
        <end position="498"/>
    </location>
</feature>
<evidence type="ECO:0000313" key="7">
    <source>
        <dbReference type="Proteomes" id="UP000019373"/>
    </source>
</evidence>
<feature type="transmembrane region" description="Helical" evidence="5">
    <location>
        <begin position="539"/>
        <end position="566"/>
    </location>
</feature>
<dbReference type="GeneID" id="19242788"/>
<keyword evidence="7" id="KW-1185">Reference proteome</keyword>
<evidence type="ECO:0000313" key="6">
    <source>
        <dbReference type="EMBL" id="ERF72452.1"/>
    </source>
</evidence>
<feature type="transmembrane region" description="Helical" evidence="5">
    <location>
        <begin position="239"/>
        <end position="256"/>
    </location>
</feature>
<evidence type="ECO:0000256" key="4">
    <source>
        <dbReference type="ARBA" id="ARBA00023136"/>
    </source>
</evidence>
<dbReference type="PANTHER" id="PTHR23502:SF23">
    <property type="entry name" value="FLUCONAZOLE RESISTANCE PROTEIN 1"/>
    <property type="match status" value="1"/>
</dbReference>
<evidence type="ECO:0000256" key="1">
    <source>
        <dbReference type="ARBA" id="ARBA00004141"/>
    </source>
</evidence>
<dbReference type="eggNOG" id="KOG0255">
    <property type="taxonomic scope" value="Eukaryota"/>
</dbReference>
<evidence type="ECO:0000256" key="5">
    <source>
        <dbReference type="SAM" id="Phobius"/>
    </source>
</evidence>
<feature type="transmembrane region" description="Helical" evidence="5">
    <location>
        <begin position="514"/>
        <end position="533"/>
    </location>
</feature>
<dbReference type="OrthoDB" id="3357846at2759"/>
<dbReference type="PANTHER" id="PTHR23502">
    <property type="entry name" value="MAJOR FACILITATOR SUPERFAMILY"/>
    <property type="match status" value="1"/>
</dbReference>
<reference evidence="7" key="1">
    <citation type="journal article" date="2014" name="BMC Genomics">
        <title>Genome characteristics reveal the impact of lichenization on lichen-forming fungus Endocarpon pusillum Hedwig (Verrucariales, Ascomycota).</title>
        <authorList>
            <person name="Wang Y.-Y."/>
            <person name="Liu B."/>
            <person name="Zhang X.-Y."/>
            <person name="Zhou Q.-M."/>
            <person name="Zhang T."/>
            <person name="Li H."/>
            <person name="Yu Y.-F."/>
            <person name="Zhang X.-L."/>
            <person name="Hao X.-Y."/>
            <person name="Wang M."/>
            <person name="Wang L."/>
            <person name="Wei J.-C."/>
        </authorList>
    </citation>
    <scope>NUCLEOTIDE SEQUENCE [LARGE SCALE GENOMIC DNA]</scope>
    <source>
        <strain evidence="7">Z07020 / HMAS-L-300199</strain>
    </source>
</reference>
<dbReference type="EMBL" id="KE721103">
    <property type="protein sequence ID" value="ERF72452.1"/>
    <property type="molecule type" value="Genomic_DNA"/>
</dbReference>
<protein>
    <recommendedName>
        <fullName evidence="8">Major facilitator superfamily (MFS) profile domain-containing protein</fullName>
    </recommendedName>
</protein>
<evidence type="ECO:0000256" key="3">
    <source>
        <dbReference type="ARBA" id="ARBA00022989"/>
    </source>
</evidence>
<feature type="transmembrane region" description="Helical" evidence="5">
    <location>
        <begin position="293"/>
        <end position="314"/>
    </location>
</feature>
<dbReference type="CDD" id="cd17323">
    <property type="entry name" value="MFS_Tpo1_MDR_like"/>
    <property type="match status" value="1"/>
</dbReference>
<organism evidence="6 7">
    <name type="scientific">Endocarpon pusillum (strain Z07020 / HMAS-L-300199)</name>
    <name type="common">Lichen-forming fungus</name>
    <dbReference type="NCBI Taxonomy" id="1263415"/>
    <lineage>
        <taxon>Eukaryota</taxon>
        <taxon>Fungi</taxon>
        <taxon>Dikarya</taxon>
        <taxon>Ascomycota</taxon>
        <taxon>Pezizomycotina</taxon>
        <taxon>Eurotiomycetes</taxon>
        <taxon>Chaetothyriomycetidae</taxon>
        <taxon>Verrucariales</taxon>
        <taxon>Verrucariaceae</taxon>
        <taxon>Endocarpon</taxon>
    </lineage>
</organism>
<comment type="subcellular location">
    <subcellularLocation>
        <location evidence="1">Membrane</location>
        <topology evidence="1">Multi-pass membrane protein</topology>
    </subcellularLocation>
</comment>
<sequence length="642" mass="71123">MADVIREAPLGQLIRWLTGNKYLKYPEEEADFQCPKCYSNAERVDSLSSTVEDKADLDPNEAAYGKEAGDAVAREQKASALTEDAHDRPDLQALQTQKTNVTVESIVTEHDIKKMNTQTTHVPIRSSIGAQPALTRTKTREMTRAYTRERFDIEREAQSLKELHMPIVAQRNEDGDILVDWYTTDDPANPQNWSSKKKLFVGTQIFLYTFVVYAASSIYVPSQYGVMEAFGVGYEKASLGLSMYVIGYGIGPLLFSPLSEIPLFGRNVPYIVSFALFVILCVPLALVENYAGLLVLRFLVGFMGSPCLATGGATMQDMYSFLKLPYALTFWVAAAFNAPALGPVLSAFAVTAKGWRWSLWEVLWASAPVFILMFVAMPETSSSNILLRRARRLRAKCGNGRLKAQSEVDQGNMKIGTVIWNSIVVPVEISIKDPAVLFTNIYTALQYGIYYSFFEVFPLVYPVMYGFNLGETSIVFVCITVACILGIIIYCSYVYWYLEPDIVKNGLRAQEHRLVPAVFASFGIPIGLFIFGWTSNPDIHWIASVIGITTFAASGFVLFQCIFMYLPLSYPQYAASLFATNDTWRSALAAGAVIFARPLFINLGVGRGVSILAGLAVGGVVGMFGLYYYGAKLRARSKFAVT</sequence>